<proteinExistence type="predicted"/>
<name>A0A815EWI0_9BILA</name>
<feature type="non-terminal residue" evidence="1">
    <location>
        <position position="1"/>
    </location>
</feature>
<sequence>GELDPATVFQQASHIASVTGATCIFYAIPVAGHVASSIILVGYPCPAAIALYYLFPSIVPGAYGDPQCLQNLPTIIDFVGETAAVQEVSSKLLNTTLPFGSAPASLLQ</sequence>
<dbReference type="Proteomes" id="UP000681720">
    <property type="component" value="Unassembled WGS sequence"/>
</dbReference>
<protein>
    <submittedName>
        <fullName evidence="1">Uncharacterized protein</fullName>
    </submittedName>
</protein>
<accession>A0A815EWI0</accession>
<dbReference type="OrthoDB" id="10136598at2759"/>
<comment type="caution">
    <text evidence="1">The sequence shown here is derived from an EMBL/GenBank/DDBJ whole genome shotgun (WGS) entry which is preliminary data.</text>
</comment>
<dbReference type="EMBL" id="CAJOBJ010361827">
    <property type="protein sequence ID" value="CAF5218592.1"/>
    <property type="molecule type" value="Genomic_DNA"/>
</dbReference>
<gene>
    <name evidence="2" type="ORF">GIL414_LOCUS83042</name>
    <name evidence="1" type="ORF">KQP761_LOCUS5285</name>
</gene>
<evidence type="ECO:0000313" key="2">
    <source>
        <dbReference type="EMBL" id="CAF5218592.1"/>
    </source>
</evidence>
<evidence type="ECO:0000313" key="1">
    <source>
        <dbReference type="EMBL" id="CAF1311683.1"/>
    </source>
</evidence>
<dbReference type="Proteomes" id="UP000663834">
    <property type="component" value="Unassembled WGS sequence"/>
</dbReference>
<organism evidence="1 3">
    <name type="scientific">Rotaria magnacalcarata</name>
    <dbReference type="NCBI Taxonomy" id="392030"/>
    <lineage>
        <taxon>Eukaryota</taxon>
        <taxon>Metazoa</taxon>
        <taxon>Spiralia</taxon>
        <taxon>Gnathifera</taxon>
        <taxon>Rotifera</taxon>
        <taxon>Eurotatoria</taxon>
        <taxon>Bdelloidea</taxon>
        <taxon>Philodinida</taxon>
        <taxon>Philodinidae</taxon>
        <taxon>Rotaria</taxon>
    </lineage>
</organism>
<dbReference type="EMBL" id="CAJNOW010001257">
    <property type="protein sequence ID" value="CAF1311683.1"/>
    <property type="molecule type" value="Genomic_DNA"/>
</dbReference>
<dbReference type="AlphaFoldDB" id="A0A815EWI0"/>
<evidence type="ECO:0000313" key="3">
    <source>
        <dbReference type="Proteomes" id="UP000663834"/>
    </source>
</evidence>
<reference evidence="1" key="1">
    <citation type="submission" date="2021-02" db="EMBL/GenBank/DDBJ databases">
        <authorList>
            <person name="Nowell W R."/>
        </authorList>
    </citation>
    <scope>NUCLEOTIDE SEQUENCE</scope>
</reference>